<evidence type="ECO:0000256" key="4">
    <source>
        <dbReference type="ARBA" id="ARBA00022989"/>
    </source>
</evidence>
<feature type="transmembrane region" description="Helical" evidence="9">
    <location>
        <begin position="36"/>
        <end position="59"/>
    </location>
</feature>
<comment type="function">
    <text evidence="9">Fluoride-specific ion channel. Important for reducing fluoride concentration in the cell, thus reducing its toxicity.</text>
</comment>
<evidence type="ECO:0000256" key="3">
    <source>
        <dbReference type="ARBA" id="ARBA00022692"/>
    </source>
</evidence>
<evidence type="ECO:0000256" key="8">
    <source>
        <dbReference type="ARBA" id="ARBA00035585"/>
    </source>
</evidence>
<proteinExistence type="inferred from homology"/>
<dbReference type="GO" id="GO:0046872">
    <property type="term" value="F:metal ion binding"/>
    <property type="evidence" value="ECO:0007669"/>
    <property type="project" value="UniProtKB-KW"/>
</dbReference>
<evidence type="ECO:0000256" key="6">
    <source>
        <dbReference type="ARBA" id="ARBA00023303"/>
    </source>
</evidence>
<dbReference type="GO" id="GO:0062054">
    <property type="term" value="F:fluoride channel activity"/>
    <property type="evidence" value="ECO:0007669"/>
    <property type="project" value="UniProtKB-UniRule"/>
</dbReference>
<dbReference type="Proteomes" id="UP000236569">
    <property type="component" value="Unassembled WGS sequence"/>
</dbReference>
<feature type="transmembrane region" description="Helical" evidence="9">
    <location>
        <begin position="97"/>
        <end position="118"/>
    </location>
</feature>
<evidence type="ECO:0000256" key="5">
    <source>
        <dbReference type="ARBA" id="ARBA00023136"/>
    </source>
</evidence>
<dbReference type="Pfam" id="PF02537">
    <property type="entry name" value="CRCB"/>
    <property type="match status" value="1"/>
</dbReference>
<reference evidence="11" key="1">
    <citation type="submission" date="2018-01" db="EMBL/GenBank/DDBJ databases">
        <title>Draft Genome Sequence of the Radioresistant Bacterium Deinococcus aerius TR0125, Isolated from the Higher Atmosphere above Japan.</title>
        <authorList>
            <person name="Satoh K."/>
            <person name="Arai H."/>
            <person name="Sanzen T."/>
            <person name="Kawaguchi Y."/>
            <person name="Hayashi H."/>
            <person name="Yokobori S."/>
            <person name="Yamagishi A."/>
            <person name="Oono Y."/>
            <person name="Narumi I."/>
        </authorList>
    </citation>
    <scope>NUCLEOTIDE SEQUENCE [LARGE SCALE GENOMIC DNA]</scope>
    <source>
        <strain evidence="11">TR0125</strain>
    </source>
</reference>
<keyword evidence="9" id="KW-0479">Metal-binding</keyword>
<evidence type="ECO:0000313" key="10">
    <source>
        <dbReference type="EMBL" id="GBF08138.1"/>
    </source>
</evidence>
<accession>A0A2I9DNF0</accession>
<keyword evidence="5 9" id="KW-0472">Membrane</keyword>
<dbReference type="InterPro" id="IPR003691">
    <property type="entry name" value="FluC"/>
</dbReference>
<evidence type="ECO:0000256" key="1">
    <source>
        <dbReference type="ARBA" id="ARBA00004651"/>
    </source>
</evidence>
<keyword evidence="9" id="KW-0813">Transport</keyword>
<feature type="binding site" evidence="9">
    <location>
        <position position="80"/>
    </location>
    <ligand>
        <name>Na(+)</name>
        <dbReference type="ChEBI" id="CHEBI:29101"/>
        <note>structural</note>
    </ligand>
</feature>
<comment type="subcellular location">
    <subcellularLocation>
        <location evidence="1 9">Cell membrane</location>
        <topology evidence="1 9">Multi-pass membrane protein</topology>
    </subcellularLocation>
</comment>
<keyword evidence="9" id="KW-0406">Ion transport</keyword>
<feature type="binding site" evidence="9">
    <location>
        <position position="77"/>
    </location>
    <ligand>
        <name>Na(+)</name>
        <dbReference type="ChEBI" id="CHEBI:29101"/>
        <note>structural</note>
    </ligand>
</feature>
<evidence type="ECO:0000256" key="9">
    <source>
        <dbReference type="HAMAP-Rule" id="MF_00454"/>
    </source>
</evidence>
<keyword evidence="9" id="KW-0915">Sodium</keyword>
<comment type="caution">
    <text evidence="10">The sequence shown here is derived from an EMBL/GenBank/DDBJ whole genome shotgun (WGS) entry which is preliminary data.</text>
</comment>
<keyword evidence="4 9" id="KW-1133">Transmembrane helix</keyword>
<evidence type="ECO:0000256" key="2">
    <source>
        <dbReference type="ARBA" id="ARBA00022475"/>
    </source>
</evidence>
<keyword evidence="3 9" id="KW-0812">Transmembrane</keyword>
<dbReference type="EMBL" id="BFAG01000023">
    <property type="protein sequence ID" value="GBF08138.1"/>
    <property type="molecule type" value="Genomic_DNA"/>
</dbReference>
<keyword evidence="11" id="KW-1185">Reference proteome</keyword>
<evidence type="ECO:0000313" key="11">
    <source>
        <dbReference type="Proteomes" id="UP000236569"/>
    </source>
</evidence>
<dbReference type="OrthoDB" id="9815830at2"/>
<keyword evidence="6 9" id="KW-0407">Ion channel</keyword>
<sequence>MSGGLWLWLMLGGAAGAVCRQGVVLALAPLVLRTGFPLAVLLINVLGSFLLGLTVALVGRGVWPEAVRVAFGTGVLGAFTTFSTFSVEVDTLLGRGAVGLAALYAGLSVGLGVLAAVLGRHLGARL</sequence>
<dbReference type="GO" id="GO:0005886">
    <property type="term" value="C:plasma membrane"/>
    <property type="evidence" value="ECO:0007669"/>
    <property type="project" value="UniProtKB-SubCell"/>
</dbReference>
<name>A0A2I9DNF0_9DEIO</name>
<organism evidence="10 11">
    <name type="scientific">Deinococcus aerius</name>
    <dbReference type="NCBI Taxonomy" id="200253"/>
    <lineage>
        <taxon>Bacteria</taxon>
        <taxon>Thermotogati</taxon>
        <taxon>Deinococcota</taxon>
        <taxon>Deinococci</taxon>
        <taxon>Deinococcales</taxon>
        <taxon>Deinococcaceae</taxon>
        <taxon>Deinococcus</taxon>
    </lineage>
</organism>
<comment type="catalytic activity">
    <reaction evidence="8">
        <text>fluoride(in) = fluoride(out)</text>
        <dbReference type="Rhea" id="RHEA:76159"/>
        <dbReference type="ChEBI" id="CHEBI:17051"/>
    </reaction>
    <physiologicalReaction direction="left-to-right" evidence="8">
        <dbReference type="Rhea" id="RHEA:76160"/>
    </physiologicalReaction>
</comment>
<evidence type="ECO:0000256" key="7">
    <source>
        <dbReference type="ARBA" id="ARBA00035120"/>
    </source>
</evidence>
<dbReference type="PANTHER" id="PTHR28259">
    <property type="entry name" value="FLUORIDE EXPORT PROTEIN 1-RELATED"/>
    <property type="match status" value="1"/>
</dbReference>
<feature type="transmembrane region" description="Helical" evidence="9">
    <location>
        <begin position="66"/>
        <end position="85"/>
    </location>
</feature>
<protein>
    <recommendedName>
        <fullName evidence="9">Fluoride-specific ion channel FluC</fullName>
    </recommendedName>
</protein>
<gene>
    <name evidence="9" type="primary">fluC</name>
    <name evidence="9" type="synonym">crcB</name>
    <name evidence="10" type="ORF">DAERI_230029</name>
</gene>
<comment type="activity regulation">
    <text evidence="9">Na(+) is not transported, but it plays an essential structural role and its presence is essential for fluoride channel function.</text>
</comment>
<dbReference type="AlphaFoldDB" id="A0A2I9DNF0"/>
<dbReference type="GO" id="GO:0140114">
    <property type="term" value="P:cellular detoxification of fluoride"/>
    <property type="evidence" value="ECO:0007669"/>
    <property type="project" value="UniProtKB-UniRule"/>
</dbReference>
<comment type="similarity">
    <text evidence="7 9">Belongs to the fluoride channel Fluc/FEX (TC 1.A.43) family.</text>
</comment>
<dbReference type="HAMAP" id="MF_00454">
    <property type="entry name" value="FluC"/>
    <property type="match status" value="1"/>
</dbReference>
<dbReference type="RefSeq" id="WP_103131417.1">
    <property type="nucleotide sequence ID" value="NZ_BFAG01000023.1"/>
</dbReference>
<dbReference type="PANTHER" id="PTHR28259:SF1">
    <property type="entry name" value="FLUORIDE EXPORT PROTEIN 1-RELATED"/>
    <property type="match status" value="1"/>
</dbReference>
<keyword evidence="2 9" id="KW-1003">Cell membrane</keyword>